<gene>
    <name evidence="1" type="ORF">LBW59_03375</name>
</gene>
<protein>
    <submittedName>
        <fullName evidence="1">Uncharacterized protein</fullName>
    </submittedName>
</protein>
<accession>A0AAW5ZI57</accession>
<evidence type="ECO:0000313" key="2">
    <source>
        <dbReference type="Proteomes" id="UP001144050"/>
    </source>
</evidence>
<reference evidence="1" key="1">
    <citation type="submission" date="2021-09" db="EMBL/GenBank/DDBJ databases">
        <title>Genomic analysis of Ralstonia spp.</title>
        <authorList>
            <person name="Aburjaile F."/>
            <person name="Ariute J.C."/>
            <person name="Pais A.K.L."/>
            <person name="Albuquerque G.M.R."/>
            <person name="Silva A.M.F."/>
            <person name="Brenig B."/>
            <person name="Azevedo V."/>
            <person name="Matiuzzi M."/>
            <person name="Ramos R."/>
            <person name="Goes-Neto A."/>
            <person name="Soares S."/>
            <person name="Iseppon A.M.B."/>
            <person name="Souza E."/>
            <person name="Gama M."/>
        </authorList>
    </citation>
    <scope>NUCLEOTIDE SEQUENCE</scope>
    <source>
        <strain evidence="1">CCRMRs91</strain>
    </source>
</reference>
<dbReference type="RefSeq" id="WP_271656172.1">
    <property type="nucleotide sequence ID" value="NZ_JAIVFG010000003.1"/>
</dbReference>
<dbReference type="EMBL" id="JAIVFG010000003">
    <property type="protein sequence ID" value="MDB0569814.1"/>
    <property type="molecule type" value="Genomic_DNA"/>
</dbReference>
<sequence>MIYVAFELAEDPTFVLLHASANPGPERKPPMRVARATLPEVLELLIDTAMEAGTC</sequence>
<comment type="caution">
    <text evidence="1">The sequence shown here is derived from an EMBL/GenBank/DDBJ whole genome shotgun (WGS) entry which is preliminary data.</text>
</comment>
<evidence type="ECO:0000313" key="1">
    <source>
        <dbReference type="EMBL" id="MDB0569814.1"/>
    </source>
</evidence>
<dbReference type="AlphaFoldDB" id="A0AAW5ZI57"/>
<name>A0AAW5ZI57_RALSL</name>
<organism evidence="1 2">
    <name type="scientific">Ralstonia solanacearum</name>
    <name type="common">Pseudomonas solanacearum</name>
    <dbReference type="NCBI Taxonomy" id="305"/>
    <lineage>
        <taxon>Bacteria</taxon>
        <taxon>Pseudomonadati</taxon>
        <taxon>Pseudomonadota</taxon>
        <taxon>Betaproteobacteria</taxon>
        <taxon>Burkholderiales</taxon>
        <taxon>Burkholderiaceae</taxon>
        <taxon>Ralstonia</taxon>
        <taxon>Ralstonia solanacearum species complex</taxon>
    </lineage>
</organism>
<proteinExistence type="predicted"/>
<dbReference type="Proteomes" id="UP001144050">
    <property type="component" value="Unassembled WGS sequence"/>
</dbReference>